<organism evidence="2 3">
    <name type="scientific">Cardiobacterium hominis</name>
    <dbReference type="NCBI Taxonomy" id="2718"/>
    <lineage>
        <taxon>Bacteria</taxon>
        <taxon>Pseudomonadati</taxon>
        <taxon>Pseudomonadota</taxon>
        <taxon>Gammaproteobacteria</taxon>
        <taxon>Cardiobacteriales</taxon>
        <taxon>Cardiobacteriaceae</taxon>
        <taxon>Cardiobacterium</taxon>
    </lineage>
</organism>
<dbReference type="Proteomes" id="UP000190837">
    <property type="component" value="Unassembled WGS sequence"/>
</dbReference>
<dbReference type="EMBL" id="FKLO01000049">
    <property type="protein sequence ID" value="SAM66041.1"/>
    <property type="molecule type" value="Genomic_DNA"/>
</dbReference>
<name>A0A1C3H4Y7_9GAMM</name>
<proteinExistence type="predicted"/>
<dbReference type="AlphaFoldDB" id="A0A1C3H4Y7"/>
<evidence type="ECO:0000313" key="2">
    <source>
        <dbReference type="EMBL" id="SAM66041.1"/>
    </source>
</evidence>
<accession>A0A1C3H4Y7</accession>
<dbReference type="RefSeq" id="WP_079540820.1">
    <property type="nucleotide sequence ID" value="NZ_FKLO01000049.1"/>
</dbReference>
<protein>
    <recommendedName>
        <fullName evidence="1">DUF6966 domain-containing protein</fullName>
    </recommendedName>
</protein>
<evidence type="ECO:0000313" key="3">
    <source>
        <dbReference type="Proteomes" id="UP000190837"/>
    </source>
</evidence>
<gene>
    <name evidence="2" type="ORF">CHUV0807_1450</name>
</gene>
<evidence type="ECO:0000259" key="1">
    <source>
        <dbReference type="Pfam" id="PF22294"/>
    </source>
</evidence>
<feature type="domain" description="DUF6966" evidence="1">
    <location>
        <begin position="22"/>
        <end position="69"/>
    </location>
</feature>
<sequence length="93" mass="11097">MNYLDEIQNTVDDIIAILEKYDDDWANVFKRIKNNLYLNQKNTIRDIRYLYGGMGSFNDFVLQKDGNMPKDDNNKLYELRTKLYELCCQQTLS</sequence>
<dbReference type="Pfam" id="PF22294">
    <property type="entry name" value="DUF6966"/>
    <property type="match status" value="1"/>
</dbReference>
<reference evidence="3" key="1">
    <citation type="submission" date="2016-04" db="EMBL/GenBank/DDBJ databases">
        <authorList>
            <person name="Tagini F."/>
        </authorList>
    </citation>
    <scope>NUCLEOTIDE SEQUENCE [LARGE SCALE GENOMIC DNA]</scope>
    <source>
        <strain evidence="3">CHUV0807</strain>
    </source>
</reference>
<dbReference type="InterPro" id="IPR054239">
    <property type="entry name" value="DUF6966"/>
</dbReference>